<sequence>MPSKSMMGQVKLTPPYLAQHPIPDGLEGTMKFSFIPIRSEATGPGCPYEIPLITCEKKAKKEQPATDVAKYLYCCAIVYGPLEPIEMYREPGDIWVNTGPNKSVWVVNGDGNCVQWPASISGTAENTCGTGGTTIRTSGAVILASTLQTMHLDIG</sequence>
<dbReference type="EMBL" id="SFCI01002248">
    <property type="protein sequence ID" value="TFY74176.1"/>
    <property type="molecule type" value="Genomic_DNA"/>
</dbReference>
<reference evidence="1 2" key="1">
    <citation type="submission" date="2019-02" db="EMBL/GenBank/DDBJ databases">
        <title>Genome sequencing of the rare red list fungi Hericium alpestre (H. flagellum).</title>
        <authorList>
            <person name="Buettner E."/>
            <person name="Kellner H."/>
        </authorList>
    </citation>
    <scope>NUCLEOTIDE SEQUENCE [LARGE SCALE GENOMIC DNA]</scope>
    <source>
        <strain evidence="1 2">DSM 108284</strain>
    </source>
</reference>
<gene>
    <name evidence="1" type="ORF">EWM64_g9836</name>
</gene>
<dbReference type="Proteomes" id="UP000298061">
    <property type="component" value="Unassembled WGS sequence"/>
</dbReference>
<evidence type="ECO:0000313" key="1">
    <source>
        <dbReference type="EMBL" id="TFY74176.1"/>
    </source>
</evidence>
<keyword evidence="2" id="KW-1185">Reference proteome</keyword>
<proteinExistence type="predicted"/>
<name>A0A4Y9ZHF8_9AGAM</name>
<organism evidence="1 2">
    <name type="scientific">Hericium alpestre</name>
    <dbReference type="NCBI Taxonomy" id="135208"/>
    <lineage>
        <taxon>Eukaryota</taxon>
        <taxon>Fungi</taxon>
        <taxon>Dikarya</taxon>
        <taxon>Basidiomycota</taxon>
        <taxon>Agaricomycotina</taxon>
        <taxon>Agaricomycetes</taxon>
        <taxon>Russulales</taxon>
        <taxon>Hericiaceae</taxon>
        <taxon>Hericium</taxon>
    </lineage>
</organism>
<evidence type="ECO:0000313" key="2">
    <source>
        <dbReference type="Proteomes" id="UP000298061"/>
    </source>
</evidence>
<dbReference type="AlphaFoldDB" id="A0A4Y9ZHF8"/>
<comment type="caution">
    <text evidence="1">The sequence shown here is derived from an EMBL/GenBank/DDBJ whole genome shotgun (WGS) entry which is preliminary data.</text>
</comment>
<protein>
    <submittedName>
        <fullName evidence="1">Uncharacterized protein</fullName>
    </submittedName>
</protein>
<dbReference type="STRING" id="135208.A0A4Y9ZHF8"/>
<accession>A0A4Y9ZHF8</accession>